<evidence type="ECO:0000256" key="1">
    <source>
        <dbReference type="SAM" id="MobiDB-lite"/>
    </source>
</evidence>
<dbReference type="InterPro" id="IPR021503">
    <property type="entry name" value="DUF3110"/>
</dbReference>
<dbReference type="EMBL" id="JADEVV010000008">
    <property type="protein sequence ID" value="MBE9253069.1"/>
    <property type="molecule type" value="Genomic_DNA"/>
</dbReference>
<accession>A0ABR9VP26</accession>
<reference evidence="2 3" key="1">
    <citation type="submission" date="2020-10" db="EMBL/GenBank/DDBJ databases">
        <authorList>
            <person name="Castelo-Branco R."/>
            <person name="Eusebio N."/>
            <person name="Adriana R."/>
            <person name="Vieira A."/>
            <person name="Brugerolle De Fraissinette N."/>
            <person name="Rezende De Castro R."/>
            <person name="Schneider M.P."/>
            <person name="Vasconcelos V."/>
            <person name="Leao P.N."/>
        </authorList>
    </citation>
    <scope>NUCLEOTIDE SEQUENCE [LARGE SCALE GENOMIC DNA]</scope>
    <source>
        <strain evidence="2 3">LEGE 00031</strain>
    </source>
</reference>
<name>A0ABR9VP26_9SYNC</name>
<feature type="compositionally biased region" description="Acidic residues" evidence="1">
    <location>
        <begin position="147"/>
        <end position="162"/>
    </location>
</feature>
<sequence>MLSLSYVVGGPIDFCRTTLARYAGRNRQLLDFADSMRVYVLLFNAGTDNEGIHTVQMGGRNKILMFASEDDATRYALLLEAQDFPPPSIEAMDSRDIEEFCQEAGYDCEVVAEGMLAIPPEKNVAEPEWDPDGVLQAAREAQSNDQGQEEEKPDTEFSDAELENIRRRLEGLL</sequence>
<proteinExistence type="predicted"/>
<dbReference type="Proteomes" id="UP000658720">
    <property type="component" value="Unassembled WGS sequence"/>
</dbReference>
<comment type="caution">
    <text evidence="2">The sequence shown here is derived from an EMBL/GenBank/DDBJ whole genome shotgun (WGS) entry which is preliminary data.</text>
</comment>
<keyword evidence="3" id="KW-1185">Reference proteome</keyword>
<gene>
    <name evidence="2" type="ORF">IQ217_04170</name>
</gene>
<evidence type="ECO:0000313" key="3">
    <source>
        <dbReference type="Proteomes" id="UP000658720"/>
    </source>
</evidence>
<evidence type="ECO:0000313" key="2">
    <source>
        <dbReference type="EMBL" id="MBE9253069.1"/>
    </source>
</evidence>
<protein>
    <submittedName>
        <fullName evidence="2">DUF3110 domain-containing protein</fullName>
    </submittedName>
</protein>
<dbReference type="Pfam" id="PF11360">
    <property type="entry name" value="DUF3110"/>
    <property type="match status" value="1"/>
</dbReference>
<feature type="region of interest" description="Disordered" evidence="1">
    <location>
        <begin position="137"/>
        <end position="162"/>
    </location>
</feature>
<organism evidence="2 3">
    <name type="scientific">Synechocystis salina LEGE 00031</name>
    <dbReference type="NCBI Taxonomy" id="1828736"/>
    <lineage>
        <taxon>Bacteria</taxon>
        <taxon>Bacillati</taxon>
        <taxon>Cyanobacteriota</taxon>
        <taxon>Cyanophyceae</taxon>
        <taxon>Synechococcales</taxon>
        <taxon>Merismopediaceae</taxon>
        <taxon>Synechocystis</taxon>
    </lineage>
</organism>